<protein>
    <submittedName>
        <fullName evidence="1">Uncharacterized protein</fullName>
    </submittedName>
</protein>
<organism evidence="1 2">
    <name type="scientific">Streptomyces buecherae</name>
    <dbReference type="NCBI Taxonomy" id="2763006"/>
    <lineage>
        <taxon>Bacteria</taxon>
        <taxon>Bacillati</taxon>
        <taxon>Actinomycetota</taxon>
        <taxon>Actinomycetes</taxon>
        <taxon>Kitasatosporales</taxon>
        <taxon>Streptomycetaceae</taxon>
        <taxon>Streptomyces</taxon>
    </lineage>
</organism>
<sequence length="107" mass="11362">MVTRVPEVLLRHRIRIEPYLADTAYGPTYGPPVEAVPALVDPSPRMARAPDGREFTAAATFIAAPDLDCPLGSRITLPDGRTATATTIARHTAPGLPVPACTEVTTE</sequence>
<dbReference type="RefSeq" id="WP_176163406.1">
    <property type="nucleotide sequence ID" value="NZ_CP054929.1"/>
</dbReference>
<gene>
    <name evidence="1" type="ORF">HUT08_21605</name>
</gene>
<name>A0A7H8NAY1_9ACTN</name>
<proteinExistence type="predicted"/>
<accession>A0A7H8NAY1</accession>
<reference evidence="1 2" key="1">
    <citation type="submission" date="2020-06" db="EMBL/GenBank/DDBJ databases">
        <title>Genome mining for natural products.</title>
        <authorList>
            <person name="Zhang B."/>
            <person name="Shi J."/>
            <person name="Ge H."/>
        </authorList>
    </citation>
    <scope>NUCLEOTIDE SEQUENCE [LARGE SCALE GENOMIC DNA]</scope>
    <source>
        <strain evidence="1 2">NA00687</strain>
    </source>
</reference>
<keyword evidence="2" id="KW-1185">Reference proteome</keyword>
<evidence type="ECO:0000313" key="2">
    <source>
        <dbReference type="Proteomes" id="UP000509303"/>
    </source>
</evidence>
<dbReference type="Proteomes" id="UP000509303">
    <property type="component" value="Chromosome"/>
</dbReference>
<evidence type="ECO:0000313" key="1">
    <source>
        <dbReference type="EMBL" id="QKW51689.1"/>
    </source>
</evidence>
<dbReference type="EMBL" id="CP054929">
    <property type="protein sequence ID" value="QKW51689.1"/>
    <property type="molecule type" value="Genomic_DNA"/>
</dbReference>
<dbReference type="AlphaFoldDB" id="A0A7H8NAY1"/>